<sequence>MAMLPADSMFVCRRCLGRIFQRPSSAGRLPSSRQLRYLGSATTTQHNASRLPAKARIRPRYSDLTNSTFQTTVVDGIASNPSRTPIRTLRTRAVRTRIRNQLSSPRPTKTDNVYTPSVITERTKWTDDVSIPSQSPKEGPLKTQTLPDELIPSKPSPPIWAPDRPTTHATLHRSTLDSHNLYWETLPPTISQKAQANHFFTSPKTTANFLRSVAYFRFFPPSDVPEIAFVGRSNVGKSSLLNAICNVNLKGIRGGELAKTSKTPGFTKTMNLYGVGPPPGVSMQMQKGKLFDKIVGRQGLTIVDMPGYGEGSFASWGQEIMKYLQGRRQLRMVFVLVDALHGVKDKDQSLLASLRLAGVQHQVILSKMDRLFIPQAREVKRYDGKKLDRLKPKGDPKELELKMMEIRNQIQPPVGAGALGEILTCSSEVLVDGKRLGIDAVRYAMLRAIGWEFKKGNEPGGKAKDRTREPLVRTVKTNVVDKTEAKEETGIDEESEGTTFSIKRKGGTARSKVRR</sequence>
<dbReference type="GO" id="GO:0005739">
    <property type="term" value="C:mitochondrion"/>
    <property type="evidence" value="ECO:0007669"/>
    <property type="project" value="TreeGrafter"/>
</dbReference>
<proteinExistence type="predicted"/>
<evidence type="ECO:0000256" key="1">
    <source>
        <dbReference type="ARBA" id="ARBA00022723"/>
    </source>
</evidence>
<evidence type="ECO:0000256" key="2">
    <source>
        <dbReference type="ARBA" id="ARBA00022741"/>
    </source>
</evidence>
<keyword evidence="1" id="KW-0479">Metal-binding</keyword>
<feature type="compositionally biased region" description="Basic residues" evidence="5">
    <location>
        <begin position="502"/>
        <end position="515"/>
    </location>
</feature>
<keyword evidence="8" id="KW-1185">Reference proteome</keyword>
<dbReference type="OrthoDB" id="391988at2759"/>
<dbReference type="CDD" id="cd01876">
    <property type="entry name" value="YihA_EngB"/>
    <property type="match status" value="1"/>
</dbReference>
<feature type="domain" description="EngB-type G" evidence="6">
    <location>
        <begin position="223"/>
        <end position="416"/>
    </location>
</feature>
<keyword evidence="2" id="KW-0547">Nucleotide-binding</keyword>
<dbReference type="PANTHER" id="PTHR46498:SF1">
    <property type="entry name" value="GTP-BINDING PROTEIN 8"/>
    <property type="match status" value="1"/>
</dbReference>
<dbReference type="InterPro" id="IPR030393">
    <property type="entry name" value="G_ENGB_dom"/>
</dbReference>
<reference evidence="7 8" key="1">
    <citation type="journal article" date="2018" name="Front. Microbiol.">
        <title>Genome-Wide Analysis of Corynespora cassiicola Leaf Fall Disease Putative Effectors.</title>
        <authorList>
            <person name="Lopez D."/>
            <person name="Ribeiro S."/>
            <person name="Label P."/>
            <person name="Fumanal B."/>
            <person name="Venisse J.S."/>
            <person name="Kohler A."/>
            <person name="de Oliveira R.R."/>
            <person name="Labutti K."/>
            <person name="Lipzen A."/>
            <person name="Lail K."/>
            <person name="Bauer D."/>
            <person name="Ohm R.A."/>
            <person name="Barry K.W."/>
            <person name="Spatafora J."/>
            <person name="Grigoriev I.V."/>
            <person name="Martin F.M."/>
            <person name="Pujade-Renaud V."/>
        </authorList>
    </citation>
    <scope>NUCLEOTIDE SEQUENCE [LARGE SCALE GENOMIC DNA]</scope>
    <source>
        <strain evidence="7 8">Philippines</strain>
    </source>
</reference>
<dbReference type="PANTHER" id="PTHR46498">
    <property type="entry name" value="GTP-BINDING PROTEIN 8"/>
    <property type="match status" value="1"/>
</dbReference>
<evidence type="ECO:0000256" key="5">
    <source>
        <dbReference type="SAM" id="MobiDB-lite"/>
    </source>
</evidence>
<dbReference type="Gene3D" id="3.40.50.300">
    <property type="entry name" value="P-loop containing nucleotide triphosphate hydrolases"/>
    <property type="match status" value="1"/>
</dbReference>
<evidence type="ECO:0000256" key="4">
    <source>
        <dbReference type="ARBA" id="ARBA00023134"/>
    </source>
</evidence>
<evidence type="ECO:0000313" key="8">
    <source>
        <dbReference type="Proteomes" id="UP000240883"/>
    </source>
</evidence>
<dbReference type="Pfam" id="PF01926">
    <property type="entry name" value="MMR_HSR1"/>
    <property type="match status" value="1"/>
</dbReference>
<feature type="compositionally biased region" description="Polar residues" evidence="5">
    <location>
        <begin position="131"/>
        <end position="146"/>
    </location>
</feature>
<organism evidence="7 8">
    <name type="scientific">Corynespora cassiicola Philippines</name>
    <dbReference type="NCBI Taxonomy" id="1448308"/>
    <lineage>
        <taxon>Eukaryota</taxon>
        <taxon>Fungi</taxon>
        <taxon>Dikarya</taxon>
        <taxon>Ascomycota</taxon>
        <taxon>Pezizomycotina</taxon>
        <taxon>Dothideomycetes</taxon>
        <taxon>Pleosporomycetidae</taxon>
        <taxon>Pleosporales</taxon>
        <taxon>Corynesporascaceae</taxon>
        <taxon>Corynespora</taxon>
    </lineage>
</organism>
<dbReference type="STRING" id="1448308.A0A2T2P842"/>
<evidence type="ECO:0000256" key="3">
    <source>
        <dbReference type="ARBA" id="ARBA00022842"/>
    </source>
</evidence>
<keyword evidence="3" id="KW-0460">Magnesium</keyword>
<dbReference type="AlphaFoldDB" id="A0A2T2P842"/>
<dbReference type="PRINTS" id="PR00326">
    <property type="entry name" value="GTP1OBG"/>
</dbReference>
<keyword evidence="4" id="KW-0342">GTP-binding</keyword>
<evidence type="ECO:0000313" key="7">
    <source>
        <dbReference type="EMBL" id="PSN73508.1"/>
    </source>
</evidence>
<dbReference type="InterPro" id="IPR027417">
    <property type="entry name" value="P-loop_NTPase"/>
</dbReference>
<gene>
    <name evidence="7" type="ORF">BS50DRAFT_569033</name>
</gene>
<name>A0A2T2P842_CORCC</name>
<protein>
    <recommendedName>
        <fullName evidence="6">EngB-type G domain-containing protein</fullName>
    </recommendedName>
</protein>
<dbReference type="InterPro" id="IPR052279">
    <property type="entry name" value="EngB_GTPase"/>
</dbReference>
<dbReference type="EMBL" id="KZ678129">
    <property type="protein sequence ID" value="PSN73508.1"/>
    <property type="molecule type" value="Genomic_DNA"/>
</dbReference>
<evidence type="ECO:0000259" key="6">
    <source>
        <dbReference type="PROSITE" id="PS51706"/>
    </source>
</evidence>
<dbReference type="GO" id="GO:0046872">
    <property type="term" value="F:metal ion binding"/>
    <property type="evidence" value="ECO:0007669"/>
    <property type="project" value="UniProtKB-KW"/>
</dbReference>
<dbReference type="PROSITE" id="PS51706">
    <property type="entry name" value="G_ENGB"/>
    <property type="match status" value="1"/>
</dbReference>
<feature type="region of interest" description="Disordered" evidence="5">
    <location>
        <begin position="484"/>
        <end position="515"/>
    </location>
</feature>
<dbReference type="SUPFAM" id="SSF52540">
    <property type="entry name" value="P-loop containing nucleoside triphosphate hydrolases"/>
    <property type="match status" value="1"/>
</dbReference>
<dbReference type="InterPro" id="IPR006073">
    <property type="entry name" value="GTP-bd"/>
</dbReference>
<dbReference type="Proteomes" id="UP000240883">
    <property type="component" value="Unassembled WGS sequence"/>
</dbReference>
<dbReference type="GO" id="GO:0005525">
    <property type="term" value="F:GTP binding"/>
    <property type="evidence" value="ECO:0007669"/>
    <property type="project" value="UniProtKB-KW"/>
</dbReference>
<accession>A0A2T2P842</accession>
<feature type="region of interest" description="Disordered" evidence="5">
    <location>
        <begin position="128"/>
        <end position="166"/>
    </location>
</feature>